<organism evidence="2 3">
    <name type="scientific">Diversispora epigaea</name>
    <dbReference type="NCBI Taxonomy" id="1348612"/>
    <lineage>
        <taxon>Eukaryota</taxon>
        <taxon>Fungi</taxon>
        <taxon>Fungi incertae sedis</taxon>
        <taxon>Mucoromycota</taxon>
        <taxon>Glomeromycotina</taxon>
        <taxon>Glomeromycetes</taxon>
        <taxon>Diversisporales</taxon>
        <taxon>Diversisporaceae</taxon>
        <taxon>Diversispora</taxon>
    </lineage>
</organism>
<dbReference type="STRING" id="1348612.A0A397J4V6"/>
<dbReference type="Proteomes" id="UP000266861">
    <property type="component" value="Unassembled WGS sequence"/>
</dbReference>
<dbReference type="PANTHER" id="PTHR23271">
    <property type="entry name" value="HEPATOCELLULAR CARCINOMA-ASSOCIATED ANTIGEN 66"/>
    <property type="match status" value="1"/>
</dbReference>
<evidence type="ECO:0000313" key="2">
    <source>
        <dbReference type="EMBL" id="RHZ83345.1"/>
    </source>
</evidence>
<gene>
    <name evidence="2" type="ORF">Glove_97g78</name>
</gene>
<sequence length="423" mass="49745">MAETVQFNLEQMISELKDLEKKVIQAHPDKPTFYALATTWEFETNSNIISTRALMQRGSRMISTSIELWKECFKLDLSSYKNNHNNNDDDDDNDDDNDDDDSNNDDNDDDNDNDDNDDDNGTINKLMQGIIVKIVFSNAIKAIPNDLSLRKEFIDICRQYPDTLSIVDYIYQSLEYITDIKKTVEEYRESVKKLDSKELIYLFTEFLRRSMHKSPQETLRNYLVRLLSKSYVRAFHANVTSSQMLCEWIDWILLFPLSTDLWLRRINFGRNIQDNPLEQVYELALNHNPTSQDLWNSYVSRILCKWEINGFKNEKMEATFLPPVKKDSLFGLLSSLHHNRKIRYKDIKFERYKFSNSKRCQSASRMVLRTSLIVDRLHTHCPSFQGTPNENQVVVLYKWALEVVLGPEELKRRFRELTLSPPS</sequence>
<dbReference type="GO" id="GO:0000462">
    <property type="term" value="P:maturation of SSU-rRNA from tricistronic rRNA transcript (SSU-rRNA, 5.8S rRNA, LSU-rRNA)"/>
    <property type="evidence" value="ECO:0007669"/>
    <property type="project" value="InterPro"/>
</dbReference>
<dbReference type="GO" id="GO:0034388">
    <property type="term" value="C:Pwp2p-containing subcomplex of 90S preribosome"/>
    <property type="evidence" value="ECO:0007669"/>
    <property type="project" value="TreeGrafter"/>
</dbReference>
<evidence type="ECO:0000256" key="1">
    <source>
        <dbReference type="SAM" id="MobiDB-lite"/>
    </source>
</evidence>
<dbReference type="AlphaFoldDB" id="A0A397J4V6"/>
<comment type="caution">
    <text evidence="2">The sequence shown here is derived from an EMBL/GenBank/DDBJ whole genome shotgun (WGS) entry which is preliminary data.</text>
</comment>
<evidence type="ECO:0000313" key="3">
    <source>
        <dbReference type="Proteomes" id="UP000266861"/>
    </source>
</evidence>
<dbReference type="PANTHER" id="PTHR23271:SF1">
    <property type="entry name" value="U3 SMALL NUCLEOLAR RNA-ASSOCIATED PROTEIN 6 HOMOLOG"/>
    <property type="match status" value="1"/>
</dbReference>
<keyword evidence="3" id="KW-1185">Reference proteome</keyword>
<name>A0A397J4V6_9GLOM</name>
<protein>
    <submittedName>
        <fullName evidence="2">Uncharacterized protein</fullName>
    </submittedName>
</protein>
<dbReference type="GO" id="GO:0030515">
    <property type="term" value="F:snoRNA binding"/>
    <property type="evidence" value="ECO:0007669"/>
    <property type="project" value="InterPro"/>
</dbReference>
<dbReference type="OrthoDB" id="28112at2759"/>
<feature type="region of interest" description="Disordered" evidence="1">
    <location>
        <begin position="84"/>
        <end position="121"/>
    </location>
</feature>
<dbReference type="InterPro" id="IPR013949">
    <property type="entry name" value="Utp6"/>
</dbReference>
<reference evidence="2 3" key="1">
    <citation type="submission" date="2018-08" db="EMBL/GenBank/DDBJ databases">
        <title>Genome and evolution of the arbuscular mycorrhizal fungus Diversispora epigaea (formerly Glomus versiforme) and its bacterial endosymbionts.</title>
        <authorList>
            <person name="Sun X."/>
            <person name="Fei Z."/>
            <person name="Harrison M."/>
        </authorList>
    </citation>
    <scope>NUCLEOTIDE SEQUENCE [LARGE SCALE GENOMIC DNA]</scope>
    <source>
        <strain evidence="2 3">IT104</strain>
    </source>
</reference>
<dbReference type="GO" id="GO:0032040">
    <property type="term" value="C:small-subunit processome"/>
    <property type="evidence" value="ECO:0007669"/>
    <property type="project" value="TreeGrafter"/>
</dbReference>
<proteinExistence type="predicted"/>
<dbReference type="EMBL" id="PQFF01000091">
    <property type="protein sequence ID" value="RHZ83345.1"/>
    <property type="molecule type" value="Genomic_DNA"/>
</dbReference>
<feature type="compositionally biased region" description="Acidic residues" evidence="1">
    <location>
        <begin position="88"/>
        <end position="120"/>
    </location>
</feature>
<accession>A0A397J4V6</accession>